<evidence type="ECO:0000259" key="1">
    <source>
        <dbReference type="SMART" id="SM00943"/>
    </source>
</evidence>
<sequence>MAEISRLYEHGFSLIPLGGVDGKNPVVKFGNRNRLPVDMVLEKVRTGKATGYGIRLGGLLVLDIDSTDPAIVRQLEQHFGETPVKTRTPSGGMHLLYRYDGTGAINLKKEGLPVDVKFGRNQYVVGAQSRRPDGATYMPVGVQLEWAALPFIQLDDADVFPSSPSVEPQQLTIPNRVPVGHRHYHLLSVGRNLVTEVGSSDELIQRLKHERDTRCAVPESKSDQEIEKLADWWWQNRCGNRIYTGRNSEFRVSRIALDLLQGNADAEHLYVRLISAHGHTPGKKFAINHAAMKEAGLTDLSRDRFHRARDKLVEVGLLEKAENHVGGKRMRQYRLLRPLPSPNDLPE</sequence>
<evidence type="ECO:0000313" key="3">
    <source>
        <dbReference type="Proteomes" id="UP001226762"/>
    </source>
</evidence>
<protein>
    <submittedName>
        <fullName evidence="2">Bifunctional DNA primase/polymerase</fullName>
    </submittedName>
</protein>
<reference evidence="2" key="1">
    <citation type="submission" date="2022-07" db="EMBL/GenBank/DDBJ databases">
        <authorList>
            <person name="Otstavnykh N."/>
            <person name="Isaeva M."/>
            <person name="Bystritskaya E."/>
        </authorList>
    </citation>
    <scope>NUCLEOTIDE SEQUENCE</scope>
    <source>
        <strain evidence="2">KCTC 52189</strain>
    </source>
</reference>
<dbReference type="SUPFAM" id="SSF56747">
    <property type="entry name" value="Prim-pol domain"/>
    <property type="match status" value="1"/>
</dbReference>
<name>A0AAE3WBH7_9RHOB</name>
<evidence type="ECO:0000313" key="2">
    <source>
        <dbReference type="EMBL" id="MDQ2088645.1"/>
    </source>
</evidence>
<gene>
    <name evidence="2" type="ORF">NO357_01850</name>
</gene>
<dbReference type="RefSeq" id="WP_306733910.1">
    <property type="nucleotide sequence ID" value="NZ_JANHAX010000001.1"/>
</dbReference>
<feature type="domain" description="DNA primase/polymerase bifunctional N-terminal" evidence="1">
    <location>
        <begin position="4"/>
        <end position="147"/>
    </location>
</feature>
<dbReference type="Pfam" id="PF09250">
    <property type="entry name" value="Prim-Pol"/>
    <property type="match status" value="1"/>
</dbReference>
<organism evidence="2 3">
    <name type="scientific">Marimonas arenosa</name>
    <dbReference type="NCBI Taxonomy" id="1795305"/>
    <lineage>
        <taxon>Bacteria</taxon>
        <taxon>Pseudomonadati</taxon>
        <taxon>Pseudomonadota</taxon>
        <taxon>Alphaproteobacteria</taxon>
        <taxon>Rhodobacterales</taxon>
        <taxon>Paracoccaceae</taxon>
        <taxon>Marimonas</taxon>
    </lineage>
</organism>
<dbReference type="EMBL" id="JANHAX010000001">
    <property type="protein sequence ID" value="MDQ2088645.1"/>
    <property type="molecule type" value="Genomic_DNA"/>
</dbReference>
<accession>A0AAE3WBH7</accession>
<dbReference type="Proteomes" id="UP001226762">
    <property type="component" value="Unassembled WGS sequence"/>
</dbReference>
<dbReference type="AlphaFoldDB" id="A0AAE3WBH7"/>
<dbReference type="InterPro" id="IPR015330">
    <property type="entry name" value="DNA_primase/pol_bifunc_N"/>
</dbReference>
<dbReference type="SMART" id="SM00943">
    <property type="entry name" value="Prim-Pol"/>
    <property type="match status" value="1"/>
</dbReference>
<keyword evidence="3" id="KW-1185">Reference proteome</keyword>
<comment type="caution">
    <text evidence="2">The sequence shown here is derived from an EMBL/GenBank/DDBJ whole genome shotgun (WGS) entry which is preliminary data.</text>
</comment>
<reference evidence="2" key="2">
    <citation type="submission" date="2023-02" db="EMBL/GenBank/DDBJ databases">
        <title>'Rhodoalgimonas zhirmunskyi' gen. nov., isolated from a red alga.</title>
        <authorList>
            <person name="Nedashkovskaya O.I."/>
            <person name="Otstavnykh N.Y."/>
            <person name="Bystritskaya E.P."/>
            <person name="Balabanova L.A."/>
            <person name="Isaeva M.P."/>
        </authorList>
    </citation>
    <scope>NUCLEOTIDE SEQUENCE</scope>
    <source>
        <strain evidence="2">KCTC 52189</strain>
    </source>
</reference>
<proteinExistence type="predicted"/>